<dbReference type="InterPro" id="IPR029030">
    <property type="entry name" value="Caspase-like_dom_sf"/>
</dbReference>
<dbReference type="InterPro" id="IPR052039">
    <property type="entry name" value="Caspase-related_regulators"/>
</dbReference>
<dbReference type="InterPro" id="IPR011600">
    <property type="entry name" value="Pept_C14_caspase"/>
</dbReference>
<dbReference type="HOGENOM" id="CLU_1703196_0_0_11"/>
<dbReference type="PATRIC" id="fig|1214101.3.peg.6555"/>
<dbReference type="RefSeq" id="WP_015661183.1">
    <property type="nucleotide sequence ID" value="NC_020504.1"/>
</dbReference>
<sequence>MTRRTVVVSGTDAYDHELPPLPRAAPDMDTVAEVFRTLGYEDGDRLHNPTADGLRRGLADWARRADRSEDVVVLYYTGHGERDDKGHFLMCRDSESGQLRSSAVESERIVEILAENGLTRILLILDTCYAGQGAVDALRALAGSLASPAVDAGR</sequence>
<proteinExistence type="predicted"/>
<dbReference type="Gene3D" id="3.40.50.1460">
    <property type="match status" value="1"/>
</dbReference>
<organism evidence="2 3">
    <name type="scientific">Streptomyces davaonensis (strain DSM 101723 / JCM 4913 / KCC S-0913 / 768)</name>
    <dbReference type="NCBI Taxonomy" id="1214101"/>
    <lineage>
        <taxon>Bacteria</taxon>
        <taxon>Bacillati</taxon>
        <taxon>Actinomycetota</taxon>
        <taxon>Actinomycetes</taxon>
        <taxon>Kitasatosporales</taxon>
        <taxon>Streptomycetaceae</taxon>
        <taxon>Streptomyces</taxon>
    </lineage>
</organism>
<evidence type="ECO:0000259" key="1">
    <source>
        <dbReference type="PROSITE" id="PS50208"/>
    </source>
</evidence>
<reference evidence="2 3" key="1">
    <citation type="journal article" date="2012" name="J. Bacteriol.">
        <title>Genome sequence of the bacterium Streptomyces davawensis JCM 4913 and heterologous production of the unique antibiotic roseoflavin.</title>
        <authorList>
            <person name="Jankowitsch F."/>
            <person name="Schwarz J."/>
            <person name="Ruckert C."/>
            <person name="Gust B."/>
            <person name="Szczepanowski R."/>
            <person name="Blom J."/>
            <person name="Pelzer S."/>
            <person name="Kalinowski J."/>
            <person name="Mack M."/>
        </authorList>
    </citation>
    <scope>NUCLEOTIDE SEQUENCE [LARGE SCALE GENOMIC DNA]</scope>
    <source>
        <strain evidence="3">DSM 101723 / JCM 4913 / KCC S-0913 / 768</strain>
    </source>
</reference>
<gene>
    <name evidence="2" type="ORF">BN159_6469</name>
</gene>
<evidence type="ECO:0000313" key="2">
    <source>
        <dbReference type="EMBL" id="CCK30848.1"/>
    </source>
</evidence>
<dbReference type="Proteomes" id="UP000008043">
    <property type="component" value="Chromosome"/>
</dbReference>
<dbReference type="PANTHER" id="PTHR22576">
    <property type="entry name" value="MUCOSA ASSOCIATED LYMPHOID TISSUE LYMPHOMA TRANSLOCATION PROTEIN 1/PARACASPASE"/>
    <property type="match status" value="1"/>
</dbReference>
<dbReference type="OrthoDB" id="8447555at2"/>
<dbReference type="eggNOG" id="COG4249">
    <property type="taxonomic scope" value="Bacteria"/>
</dbReference>
<dbReference type="AlphaFoldDB" id="K4RBL4"/>
<dbReference type="GO" id="GO:0006508">
    <property type="term" value="P:proteolysis"/>
    <property type="evidence" value="ECO:0007669"/>
    <property type="project" value="InterPro"/>
</dbReference>
<accession>K4RBL4</accession>
<feature type="domain" description="Caspase family p20" evidence="1">
    <location>
        <begin position="2"/>
        <end position="83"/>
    </location>
</feature>
<dbReference type="Pfam" id="PF00656">
    <property type="entry name" value="Peptidase_C14"/>
    <property type="match status" value="1"/>
</dbReference>
<name>K4RBL4_STRDJ</name>
<evidence type="ECO:0000313" key="3">
    <source>
        <dbReference type="Proteomes" id="UP000008043"/>
    </source>
</evidence>
<dbReference type="PANTHER" id="PTHR22576:SF37">
    <property type="entry name" value="MUCOSA-ASSOCIATED LYMPHOID TISSUE LYMPHOMA TRANSLOCATION PROTEIN 1"/>
    <property type="match status" value="1"/>
</dbReference>
<dbReference type="GO" id="GO:0004197">
    <property type="term" value="F:cysteine-type endopeptidase activity"/>
    <property type="evidence" value="ECO:0007669"/>
    <property type="project" value="InterPro"/>
</dbReference>
<keyword evidence="3" id="KW-1185">Reference proteome</keyword>
<dbReference type="EMBL" id="HE971709">
    <property type="protein sequence ID" value="CCK30848.1"/>
    <property type="molecule type" value="Genomic_DNA"/>
</dbReference>
<dbReference type="KEGG" id="sdv:BN159_6469"/>
<dbReference type="InterPro" id="IPR001309">
    <property type="entry name" value="Pept_C14_p20"/>
</dbReference>
<dbReference type="SUPFAM" id="SSF52129">
    <property type="entry name" value="Caspase-like"/>
    <property type="match status" value="1"/>
</dbReference>
<dbReference type="PROSITE" id="PS50208">
    <property type="entry name" value="CASPASE_P20"/>
    <property type="match status" value="1"/>
</dbReference>
<dbReference type="STRING" id="1214101.BN159_6469"/>
<protein>
    <recommendedName>
        <fullName evidence="1">Caspase family p20 domain-containing protein</fullName>
    </recommendedName>
</protein>